<reference evidence="8 9" key="1">
    <citation type="journal article" date="2014" name="Front. Microbiol.">
        <title>Population and genomic analysis of the genus Halorubrum.</title>
        <authorList>
            <person name="Fullmer M.S."/>
            <person name="Soucy S.M."/>
            <person name="Swithers K.S."/>
            <person name="Makkay A.M."/>
            <person name="Wheeler R."/>
            <person name="Ventosa A."/>
            <person name="Gogarten J.P."/>
            <person name="Papke R.T."/>
        </authorList>
    </citation>
    <scope>NUCLEOTIDE SEQUENCE [LARGE SCALE GENOMIC DNA]</scope>
    <source>
        <strain evidence="8 9">C49</strain>
    </source>
</reference>
<dbReference type="Pfam" id="PF01512">
    <property type="entry name" value="Complex1_51K"/>
    <property type="match status" value="1"/>
</dbReference>
<dbReference type="AlphaFoldDB" id="A0A2G1WEV4"/>
<evidence type="ECO:0000313" key="9">
    <source>
        <dbReference type="Proteomes" id="UP000222824"/>
    </source>
</evidence>
<gene>
    <name evidence="8" type="ORF">DJ69_17035</name>
</gene>
<dbReference type="SMART" id="SM00928">
    <property type="entry name" value="NADH_4Fe-4S"/>
    <property type="match status" value="1"/>
</dbReference>
<dbReference type="Gene3D" id="1.20.1440.230">
    <property type="entry name" value="NADH-ubiquinone oxidoreductase 51kDa subunit, iron-sulphur binding domain"/>
    <property type="match status" value="1"/>
</dbReference>
<feature type="region of interest" description="Disordered" evidence="6">
    <location>
        <begin position="72"/>
        <end position="138"/>
    </location>
</feature>
<dbReference type="InterPro" id="IPR037207">
    <property type="entry name" value="Nuop51_4Fe4S-bd_sf"/>
</dbReference>
<dbReference type="Pfam" id="PF10589">
    <property type="entry name" value="NADH_4Fe-4S"/>
    <property type="match status" value="1"/>
</dbReference>
<dbReference type="GO" id="GO:0046872">
    <property type="term" value="F:metal ion binding"/>
    <property type="evidence" value="ECO:0007669"/>
    <property type="project" value="UniProtKB-KW"/>
</dbReference>
<evidence type="ECO:0000256" key="2">
    <source>
        <dbReference type="ARBA" id="ARBA00022485"/>
    </source>
</evidence>
<dbReference type="GO" id="GO:0051539">
    <property type="term" value="F:4 iron, 4 sulfur cluster binding"/>
    <property type="evidence" value="ECO:0007669"/>
    <property type="project" value="UniProtKB-KW"/>
</dbReference>
<comment type="caution">
    <text evidence="8">The sequence shown here is derived from an EMBL/GenBank/DDBJ whole genome shotgun (WGS) entry which is preliminary data.</text>
</comment>
<dbReference type="RefSeq" id="WP_099256789.1">
    <property type="nucleotide sequence ID" value="NZ_NHOA01000156.1"/>
</dbReference>
<evidence type="ECO:0000256" key="3">
    <source>
        <dbReference type="ARBA" id="ARBA00022723"/>
    </source>
</evidence>
<accession>A0A2G1WEV4</accession>
<evidence type="ECO:0000313" key="8">
    <source>
        <dbReference type="EMBL" id="PHQ37399.1"/>
    </source>
</evidence>
<proteinExistence type="inferred from homology"/>
<keyword evidence="4" id="KW-0408">Iron</keyword>
<keyword evidence="9" id="KW-1185">Reference proteome</keyword>
<dbReference type="InterPro" id="IPR011538">
    <property type="entry name" value="Nuo51_FMN-bd"/>
</dbReference>
<keyword evidence="2" id="KW-0004">4Fe-4S</keyword>
<evidence type="ECO:0000256" key="5">
    <source>
        <dbReference type="ARBA" id="ARBA00023014"/>
    </source>
</evidence>
<keyword evidence="5" id="KW-0411">Iron-sulfur</keyword>
<dbReference type="OrthoDB" id="297477at2157"/>
<dbReference type="SUPFAM" id="SSF142984">
    <property type="entry name" value="Nqo1 middle domain-like"/>
    <property type="match status" value="1"/>
</dbReference>
<feature type="compositionally biased region" description="Basic and acidic residues" evidence="6">
    <location>
        <begin position="119"/>
        <end position="128"/>
    </location>
</feature>
<organism evidence="8 9">
    <name type="scientific">Halorubrum persicum</name>
    <dbReference type="NCBI Taxonomy" id="1383844"/>
    <lineage>
        <taxon>Archaea</taxon>
        <taxon>Methanobacteriati</taxon>
        <taxon>Methanobacteriota</taxon>
        <taxon>Stenosarchaea group</taxon>
        <taxon>Halobacteria</taxon>
        <taxon>Halobacteriales</taxon>
        <taxon>Haloferacaceae</taxon>
        <taxon>Halorubrum</taxon>
    </lineage>
</organism>
<evidence type="ECO:0000256" key="1">
    <source>
        <dbReference type="ARBA" id="ARBA00007523"/>
    </source>
</evidence>
<feature type="domain" description="NADH-ubiquinone oxidoreductase 51kDa subunit iron-sulphur binding" evidence="7">
    <location>
        <begin position="394"/>
        <end position="439"/>
    </location>
</feature>
<comment type="similarity">
    <text evidence="1">Belongs to the complex I 51 kDa subunit family.</text>
</comment>
<dbReference type="SUPFAM" id="SSF142019">
    <property type="entry name" value="Nqo1 FMN-binding domain-like"/>
    <property type="match status" value="1"/>
</dbReference>
<dbReference type="PANTHER" id="PTHR43578">
    <property type="entry name" value="NADH-QUINONE OXIDOREDUCTASE SUBUNIT F"/>
    <property type="match status" value="1"/>
</dbReference>
<dbReference type="InterPro" id="IPR019575">
    <property type="entry name" value="Nuop51_4Fe4S-bd"/>
</dbReference>
<dbReference type="Proteomes" id="UP000222824">
    <property type="component" value="Unassembled WGS sequence"/>
</dbReference>
<dbReference type="Gene3D" id="3.40.50.11540">
    <property type="entry name" value="NADH-ubiquinone oxidoreductase 51kDa subunit"/>
    <property type="match status" value="1"/>
</dbReference>
<name>A0A2G1WEV4_9EURY</name>
<evidence type="ECO:0000256" key="6">
    <source>
        <dbReference type="SAM" id="MobiDB-lite"/>
    </source>
</evidence>
<evidence type="ECO:0000259" key="7">
    <source>
        <dbReference type="SMART" id="SM00928"/>
    </source>
</evidence>
<evidence type="ECO:0000256" key="4">
    <source>
        <dbReference type="ARBA" id="ARBA00023004"/>
    </source>
</evidence>
<dbReference type="SUPFAM" id="SSF140490">
    <property type="entry name" value="Nqo1C-terminal domain-like"/>
    <property type="match status" value="1"/>
</dbReference>
<dbReference type="InterPro" id="IPR037225">
    <property type="entry name" value="Nuo51_FMN-bd_sf"/>
</dbReference>
<feature type="compositionally biased region" description="Basic and acidic residues" evidence="6">
    <location>
        <begin position="84"/>
        <end position="93"/>
    </location>
</feature>
<protein>
    <submittedName>
        <fullName evidence="8">NADP oxidoreductase</fullName>
    </submittedName>
</protein>
<keyword evidence="3" id="KW-0479">Metal-binding</keyword>
<sequence>MTLLTADDGPVLRVAGPSRLPESVSGADSAVALVGPTGVPAVEPLVMVTLGGRTAFHARCPTDRIDEIATRVGDAGDVTAGDPDDVRDHEPGRSRLPTPDLPGLRTGVRDALGACGWRRPTDPDDHEAAGGFTDPDPETVMEVGAELDGRGWGDLRQDAPLAEPWRDVREGDGDPAVVVNAHGNPADALLLESAPLEVLDGAAGLAGSLGAEEVIVYASSDDERAVQTAREAAANYPAPSVPVDVVTGPATYRAAEPSMAIEAIEGNHRLEARIRPPDLDAVGLHGRPTVVHTPRTLAQLSVALREGAPPETRALSVTGDVDHPATVEVPETETLETVVDAAAVAGELKAVSVGGQFGGVTDDLSVGVAPAELGAAQLGSDGVVRVLSADRCVVEFVGQRTQLAAEENCGRCVPCREGTTQLAGLLREVYDGGYDPDAIDELIEVMTSSSICAFGVQAGRPARTALSAFGDEFEAHADGRCPAGSCLEPLEA</sequence>
<dbReference type="Gene3D" id="3.10.20.600">
    <property type="match status" value="1"/>
</dbReference>
<dbReference type="EMBL" id="NHOA01000156">
    <property type="protein sequence ID" value="PHQ37399.1"/>
    <property type="molecule type" value="Genomic_DNA"/>
</dbReference>
<dbReference type="PANTHER" id="PTHR43578:SF3">
    <property type="entry name" value="NADH-QUINONE OXIDOREDUCTASE SUBUNIT F"/>
    <property type="match status" value="1"/>
</dbReference>